<keyword evidence="1" id="KW-0805">Transcription regulation</keyword>
<protein>
    <recommendedName>
        <fullName evidence="5">HTH tetR-type domain-containing protein</fullName>
    </recommendedName>
</protein>
<dbReference type="SUPFAM" id="SSF48498">
    <property type="entry name" value="Tetracyclin repressor-like, C-terminal domain"/>
    <property type="match status" value="1"/>
</dbReference>
<dbReference type="Pfam" id="PF00440">
    <property type="entry name" value="TetR_N"/>
    <property type="match status" value="1"/>
</dbReference>
<feature type="domain" description="HTH tetR-type" evidence="5">
    <location>
        <begin position="1"/>
        <end position="61"/>
    </location>
</feature>
<dbReference type="AlphaFoldDB" id="X0QF17"/>
<dbReference type="OrthoDB" id="9816296at2"/>
<evidence type="ECO:0000313" key="7">
    <source>
        <dbReference type="Proteomes" id="UP000019491"/>
    </source>
</evidence>
<reference evidence="6 7" key="1">
    <citation type="submission" date="2014-02" db="EMBL/GenBank/DDBJ databases">
        <title>Whole genome shotgun sequence of Rhodococcus wratislaviensis NBRC 100605.</title>
        <authorList>
            <person name="Hosoyama A."/>
            <person name="Tsuchikane K."/>
            <person name="Yoshida I."/>
            <person name="Ohji S."/>
            <person name="Ichikawa N."/>
            <person name="Yamazoe A."/>
            <person name="Fujita N."/>
        </authorList>
    </citation>
    <scope>NUCLEOTIDE SEQUENCE [LARGE SCALE GENOMIC DNA]</scope>
    <source>
        <strain evidence="6 7">NBRC 100605</strain>
    </source>
</reference>
<dbReference type="GO" id="GO:0000976">
    <property type="term" value="F:transcription cis-regulatory region binding"/>
    <property type="evidence" value="ECO:0007669"/>
    <property type="project" value="TreeGrafter"/>
</dbReference>
<evidence type="ECO:0000256" key="4">
    <source>
        <dbReference type="PROSITE-ProRule" id="PRU00335"/>
    </source>
</evidence>
<keyword evidence="2 4" id="KW-0238">DNA-binding</keyword>
<evidence type="ECO:0000256" key="2">
    <source>
        <dbReference type="ARBA" id="ARBA00023125"/>
    </source>
</evidence>
<keyword evidence="7" id="KW-1185">Reference proteome</keyword>
<dbReference type="GO" id="GO:0003700">
    <property type="term" value="F:DNA-binding transcription factor activity"/>
    <property type="evidence" value="ECO:0007669"/>
    <property type="project" value="TreeGrafter"/>
</dbReference>
<dbReference type="SUPFAM" id="SSF46689">
    <property type="entry name" value="Homeodomain-like"/>
    <property type="match status" value="1"/>
</dbReference>
<dbReference type="RefSeq" id="WP_037241202.1">
    <property type="nucleotide sequence ID" value="NZ_BAWF01000084.1"/>
</dbReference>
<dbReference type="PANTHER" id="PTHR30055">
    <property type="entry name" value="HTH-TYPE TRANSCRIPTIONAL REGULATOR RUTR"/>
    <property type="match status" value="1"/>
</dbReference>
<dbReference type="Proteomes" id="UP000019491">
    <property type="component" value="Unassembled WGS sequence"/>
</dbReference>
<dbReference type="InterPro" id="IPR001647">
    <property type="entry name" value="HTH_TetR"/>
</dbReference>
<dbReference type="InterPro" id="IPR009057">
    <property type="entry name" value="Homeodomain-like_sf"/>
</dbReference>
<dbReference type="PROSITE" id="PS50977">
    <property type="entry name" value="HTH_TETR_2"/>
    <property type="match status" value="1"/>
</dbReference>
<name>X0QF17_RHOWR</name>
<dbReference type="Gene3D" id="1.10.357.10">
    <property type="entry name" value="Tetracycline Repressor, domain 2"/>
    <property type="match status" value="1"/>
</dbReference>
<gene>
    <name evidence="6" type="ORF">RW1_084_00100</name>
</gene>
<sequence length="193" mass="21242">MSTRRKILDAATSIMEEGNGQRLTVRAVSARAGVGMGTLRHHFPTQRVLLDAVLVSMYESAMPDDRIHDTALPARQRLIDNLGRLVATVGTGDEARTRWGDIFRNYISPDAPDDVRATYAAFDEQAARRVETWLSVLVDQGALEEGDNTARAHFLLCVVNGLVLWRALPLAESTLTREADALALATEALPFTR</sequence>
<keyword evidence="3" id="KW-0804">Transcription</keyword>
<dbReference type="InterPro" id="IPR036271">
    <property type="entry name" value="Tet_transcr_reg_TetR-rel_C_sf"/>
</dbReference>
<accession>X0QF17</accession>
<dbReference type="PANTHER" id="PTHR30055:SF234">
    <property type="entry name" value="HTH-TYPE TRANSCRIPTIONAL REGULATOR BETI"/>
    <property type="match status" value="1"/>
</dbReference>
<dbReference type="InterPro" id="IPR050109">
    <property type="entry name" value="HTH-type_TetR-like_transc_reg"/>
</dbReference>
<evidence type="ECO:0000256" key="1">
    <source>
        <dbReference type="ARBA" id="ARBA00023015"/>
    </source>
</evidence>
<feature type="DNA-binding region" description="H-T-H motif" evidence="4">
    <location>
        <begin position="24"/>
        <end position="43"/>
    </location>
</feature>
<evidence type="ECO:0000313" key="6">
    <source>
        <dbReference type="EMBL" id="GAF49456.1"/>
    </source>
</evidence>
<organism evidence="6 7">
    <name type="scientific">Rhodococcus wratislaviensis NBRC 100605</name>
    <dbReference type="NCBI Taxonomy" id="1219028"/>
    <lineage>
        <taxon>Bacteria</taxon>
        <taxon>Bacillati</taxon>
        <taxon>Actinomycetota</taxon>
        <taxon>Actinomycetes</taxon>
        <taxon>Mycobacteriales</taxon>
        <taxon>Nocardiaceae</taxon>
        <taxon>Rhodococcus</taxon>
    </lineage>
</organism>
<proteinExistence type="predicted"/>
<evidence type="ECO:0000256" key="3">
    <source>
        <dbReference type="ARBA" id="ARBA00023163"/>
    </source>
</evidence>
<dbReference type="EMBL" id="BAWF01000084">
    <property type="protein sequence ID" value="GAF49456.1"/>
    <property type="molecule type" value="Genomic_DNA"/>
</dbReference>
<comment type="caution">
    <text evidence="6">The sequence shown here is derived from an EMBL/GenBank/DDBJ whole genome shotgun (WGS) entry which is preliminary data.</text>
</comment>
<evidence type="ECO:0000259" key="5">
    <source>
        <dbReference type="PROSITE" id="PS50977"/>
    </source>
</evidence>